<dbReference type="GO" id="GO:0009007">
    <property type="term" value="F:site-specific DNA-methyltransferase (adenine-specific) activity"/>
    <property type="evidence" value="ECO:0007669"/>
    <property type="project" value="UniProtKB-EC"/>
</dbReference>
<dbReference type="Proteomes" id="UP000285693">
    <property type="component" value="Unassembled WGS sequence"/>
</dbReference>
<dbReference type="EMBL" id="QRXY01000030">
    <property type="protein sequence ID" value="RGU42097.1"/>
    <property type="molecule type" value="Genomic_DNA"/>
</dbReference>
<evidence type="ECO:0000256" key="6">
    <source>
        <dbReference type="ARBA" id="ARBA00047942"/>
    </source>
</evidence>
<reference evidence="9 10" key="1">
    <citation type="submission" date="2018-08" db="EMBL/GenBank/DDBJ databases">
        <title>A genome reference for cultivated species of the human gut microbiota.</title>
        <authorList>
            <person name="Zou Y."/>
            <person name="Xue W."/>
            <person name="Luo G."/>
        </authorList>
    </citation>
    <scope>NUCLEOTIDE SEQUENCE [LARGE SCALE GENOMIC DNA]</scope>
    <source>
        <strain evidence="9 10">AF16-31</strain>
    </source>
</reference>
<dbReference type="RefSeq" id="WP_117824679.1">
    <property type="nucleotide sequence ID" value="NZ_QRXY01000030.1"/>
</dbReference>
<dbReference type="PRINTS" id="PR00507">
    <property type="entry name" value="N12N6MTFRASE"/>
</dbReference>
<dbReference type="InterPro" id="IPR051537">
    <property type="entry name" value="DNA_Adenine_Mtase"/>
</dbReference>
<evidence type="ECO:0000256" key="4">
    <source>
        <dbReference type="ARBA" id="ARBA00022691"/>
    </source>
</evidence>
<keyword evidence="5" id="KW-0680">Restriction system</keyword>
<sequence>MKNKKLENLWVAANKLRGAFEIIELYKVMLYGLLFKYLELKKDKFNSYDEKFSLGYLSLTYGKLVDSNGLLEYVSAVEKEFRIEERVLKESLNSAIEKADSENVRIIFEEVNSLDIEDEIEIYNIAKIISDRIITSGGGRASGEYCSAESLPKIAAAIIAVEDDMSVYDACCGTGILVNSVANGKGRVFAQDINVSIIGIAAIMTILSGNKIGAVKCADSLYNPIEQNEKYDRIIFEPPFGGKYSKEYIMNIPPENCMYEHTSDSRYLFIRHALASLKDNGIAAILVPMGALFSSGSTGSIRQKLVNDNYIEAIIEFPKNMLFPYVPVATALVILKKNKMNDDIVMINSKDFFKKIIKGFTITDENVKRINEIYRNREVIEGVSNTITKEIAAENGYNLCTTQYVTLKASEGIVVEDNRKFIENYEELLQKLRNIDKELDEVRSRFVKEA</sequence>
<name>A0A3R5XCS0_9FIRM</name>
<evidence type="ECO:0000313" key="10">
    <source>
        <dbReference type="Proteomes" id="UP000285693"/>
    </source>
</evidence>
<dbReference type="SUPFAM" id="SSF53335">
    <property type="entry name" value="S-adenosyl-L-methionine-dependent methyltransferases"/>
    <property type="match status" value="1"/>
</dbReference>
<gene>
    <name evidence="9" type="ORF">DWW65_15585</name>
</gene>
<protein>
    <recommendedName>
        <fullName evidence="1">site-specific DNA-methyltransferase (adenine-specific)</fullName>
        <ecNumber evidence="1">2.1.1.72</ecNumber>
    </recommendedName>
</protein>
<comment type="caution">
    <text evidence="9">The sequence shown here is derived from an EMBL/GenBank/DDBJ whole genome shotgun (WGS) entry which is preliminary data.</text>
</comment>
<dbReference type="GO" id="GO:0008170">
    <property type="term" value="F:N-methyltransferase activity"/>
    <property type="evidence" value="ECO:0007669"/>
    <property type="project" value="InterPro"/>
</dbReference>
<keyword evidence="7" id="KW-0175">Coiled coil</keyword>
<organism evidence="9 10">
    <name type="scientific">Coprococcus comes</name>
    <dbReference type="NCBI Taxonomy" id="410072"/>
    <lineage>
        <taxon>Bacteria</taxon>
        <taxon>Bacillati</taxon>
        <taxon>Bacillota</taxon>
        <taxon>Clostridia</taxon>
        <taxon>Lachnospirales</taxon>
        <taxon>Lachnospiraceae</taxon>
        <taxon>Coprococcus</taxon>
    </lineage>
</organism>
<comment type="catalytic activity">
    <reaction evidence="6">
        <text>a 2'-deoxyadenosine in DNA + S-adenosyl-L-methionine = an N(6)-methyl-2'-deoxyadenosine in DNA + S-adenosyl-L-homocysteine + H(+)</text>
        <dbReference type="Rhea" id="RHEA:15197"/>
        <dbReference type="Rhea" id="RHEA-COMP:12418"/>
        <dbReference type="Rhea" id="RHEA-COMP:12419"/>
        <dbReference type="ChEBI" id="CHEBI:15378"/>
        <dbReference type="ChEBI" id="CHEBI:57856"/>
        <dbReference type="ChEBI" id="CHEBI:59789"/>
        <dbReference type="ChEBI" id="CHEBI:90615"/>
        <dbReference type="ChEBI" id="CHEBI:90616"/>
        <dbReference type="EC" id="2.1.1.72"/>
    </reaction>
</comment>
<dbReference type="GO" id="GO:0003677">
    <property type="term" value="F:DNA binding"/>
    <property type="evidence" value="ECO:0007669"/>
    <property type="project" value="InterPro"/>
</dbReference>
<dbReference type="AlphaFoldDB" id="A0A3R5XCS0"/>
<keyword evidence="4" id="KW-0949">S-adenosyl-L-methionine</keyword>
<dbReference type="PANTHER" id="PTHR42933">
    <property type="entry name" value="SLR6095 PROTEIN"/>
    <property type="match status" value="1"/>
</dbReference>
<accession>A0A3R5XCS0</accession>
<dbReference type="InterPro" id="IPR029063">
    <property type="entry name" value="SAM-dependent_MTases_sf"/>
</dbReference>
<evidence type="ECO:0000256" key="1">
    <source>
        <dbReference type="ARBA" id="ARBA00011900"/>
    </source>
</evidence>
<evidence type="ECO:0000256" key="7">
    <source>
        <dbReference type="SAM" id="Coils"/>
    </source>
</evidence>
<proteinExistence type="predicted"/>
<keyword evidence="2" id="KW-0489">Methyltransferase</keyword>
<feature type="coiled-coil region" evidence="7">
    <location>
        <begin position="418"/>
        <end position="445"/>
    </location>
</feature>
<feature type="domain" description="DNA methylase adenine-specific" evidence="8">
    <location>
        <begin position="139"/>
        <end position="409"/>
    </location>
</feature>
<evidence type="ECO:0000256" key="3">
    <source>
        <dbReference type="ARBA" id="ARBA00022679"/>
    </source>
</evidence>
<dbReference type="EC" id="2.1.1.72" evidence="1"/>
<evidence type="ECO:0000256" key="2">
    <source>
        <dbReference type="ARBA" id="ARBA00022603"/>
    </source>
</evidence>
<dbReference type="InterPro" id="IPR003356">
    <property type="entry name" value="DNA_methylase_A-5"/>
</dbReference>
<evidence type="ECO:0000256" key="5">
    <source>
        <dbReference type="ARBA" id="ARBA00022747"/>
    </source>
</evidence>
<evidence type="ECO:0000313" key="9">
    <source>
        <dbReference type="EMBL" id="RGU42097.1"/>
    </source>
</evidence>
<evidence type="ECO:0000259" key="8">
    <source>
        <dbReference type="Pfam" id="PF02384"/>
    </source>
</evidence>
<dbReference type="Gene3D" id="3.40.50.150">
    <property type="entry name" value="Vaccinia Virus protein VP39"/>
    <property type="match status" value="1"/>
</dbReference>
<dbReference type="GO" id="GO:0009307">
    <property type="term" value="P:DNA restriction-modification system"/>
    <property type="evidence" value="ECO:0007669"/>
    <property type="project" value="UniProtKB-KW"/>
</dbReference>
<dbReference type="Pfam" id="PF02384">
    <property type="entry name" value="N6_Mtase"/>
    <property type="match status" value="1"/>
</dbReference>
<dbReference type="PANTHER" id="PTHR42933:SF1">
    <property type="entry name" value="SITE-SPECIFIC DNA-METHYLTRANSFERASE (ADENINE-SPECIFIC)"/>
    <property type="match status" value="1"/>
</dbReference>
<dbReference type="CDD" id="cd02440">
    <property type="entry name" value="AdoMet_MTases"/>
    <property type="match status" value="1"/>
</dbReference>
<keyword evidence="3" id="KW-0808">Transferase</keyword>
<dbReference type="GO" id="GO:0032259">
    <property type="term" value="P:methylation"/>
    <property type="evidence" value="ECO:0007669"/>
    <property type="project" value="UniProtKB-KW"/>
</dbReference>